<sequence>MTKPFQAEYHDPDGKLGIEYDRRVGHFSMTDTHLHEHYELYYLMSGERVYFIKDRSYRIKAGDLVFVDRNTVHRTLDSGRPDHDRIVFYIEPELIEGACSDDLAGMLLEPFRWDVPILRLPSPEDEVLAREIDDIFGELLHPGEGSGMLLRHRTLELLLYAYRNREAGRVGNAEDGPPIVHPRMQAIVRYVNDNYRKSLALTEVAGTFRISPYYLSRLFKQTTGFAFSDYLNLLRIREAQRLLRETDLAVTEIAWSAGFGNFSHFGKMFKRTVGASPREYRRRYRR</sequence>
<dbReference type="SUPFAM" id="SSF46689">
    <property type="entry name" value="Homeodomain-like"/>
    <property type="match status" value="2"/>
</dbReference>
<dbReference type="PANTHER" id="PTHR43280:SF28">
    <property type="entry name" value="HTH-TYPE TRANSCRIPTIONAL ACTIVATOR RHAS"/>
    <property type="match status" value="1"/>
</dbReference>
<dbReference type="InterPro" id="IPR009057">
    <property type="entry name" value="Homeodomain-like_sf"/>
</dbReference>
<dbReference type="InterPro" id="IPR003313">
    <property type="entry name" value="AraC-bd"/>
</dbReference>
<evidence type="ECO:0000256" key="1">
    <source>
        <dbReference type="ARBA" id="ARBA00023015"/>
    </source>
</evidence>
<gene>
    <name evidence="5" type="ORF">GNP94_04555</name>
</gene>
<dbReference type="InterPro" id="IPR020449">
    <property type="entry name" value="Tscrpt_reg_AraC-type_HTH"/>
</dbReference>
<evidence type="ECO:0000313" key="5">
    <source>
        <dbReference type="EMBL" id="MUG65276.1"/>
    </source>
</evidence>
<dbReference type="EMBL" id="WOAA01000002">
    <property type="protein sequence ID" value="MUG65276.1"/>
    <property type="molecule type" value="Genomic_DNA"/>
</dbReference>
<dbReference type="SUPFAM" id="SSF51215">
    <property type="entry name" value="Regulatory protein AraC"/>
    <property type="match status" value="1"/>
</dbReference>
<keyword evidence="6" id="KW-1185">Reference proteome</keyword>
<keyword evidence="3" id="KW-0804">Transcription</keyword>
<dbReference type="RefSeq" id="WP_155617566.1">
    <property type="nucleotide sequence ID" value="NZ_WOAA01000002.1"/>
</dbReference>
<protein>
    <submittedName>
        <fullName evidence="5">Helix-turn-helix domain-containing protein</fullName>
    </submittedName>
</protein>
<dbReference type="Proteomes" id="UP000435177">
    <property type="component" value="Unassembled WGS sequence"/>
</dbReference>
<dbReference type="PRINTS" id="PR00032">
    <property type="entry name" value="HTHARAC"/>
</dbReference>
<name>A0ABW9SY92_9BACL</name>
<dbReference type="Pfam" id="PF02311">
    <property type="entry name" value="AraC_binding"/>
    <property type="match status" value="1"/>
</dbReference>
<evidence type="ECO:0000259" key="4">
    <source>
        <dbReference type="PROSITE" id="PS01124"/>
    </source>
</evidence>
<dbReference type="Gene3D" id="2.60.120.10">
    <property type="entry name" value="Jelly Rolls"/>
    <property type="match status" value="1"/>
</dbReference>
<reference evidence="5 6" key="1">
    <citation type="submission" date="2019-11" db="EMBL/GenBank/DDBJ databases">
        <title>Draft genome sequences of five Paenibacillus species of dairy origin.</title>
        <authorList>
            <person name="Olajide A.M."/>
            <person name="Chen S."/>
            <person name="Lapointe G."/>
        </authorList>
    </citation>
    <scope>NUCLEOTIDE SEQUENCE [LARGE SCALE GENOMIC DNA]</scope>
    <source>
        <strain evidence="5 6">3CS1</strain>
    </source>
</reference>
<dbReference type="InterPro" id="IPR018062">
    <property type="entry name" value="HTH_AraC-typ_CS"/>
</dbReference>
<dbReference type="PANTHER" id="PTHR43280">
    <property type="entry name" value="ARAC-FAMILY TRANSCRIPTIONAL REGULATOR"/>
    <property type="match status" value="1"/>
</dbReference>
<evidence type="ECO:0000256" key="2">
    <source>
        <dbReference type="ARBA" id="ARBA00023125"/>
    </source>
</evidence>
<dbReference type="InterPro" id="IPR014710">
    <property type="entry name" value="RmlC-like_jellyroll"/>
</dbReference>
<comment type="caution">
    <text evidence="5">The sequence shown here is derived from an EMBL/GenBank/DDBJ whole genome shotgun (WGS) entry which is preliminary data.</text>
</comment>
<accession>A0ABW9SY92</accession>
<dbReference type="Gene3D" id="1.10.10.60">
    <property type="entry name" value="Homeodomain-like"/>
    <property type="match status" value="2"/>
</dbReference>
<dbReference type="InterPro" id="IPR018060">
    <property type="entry name" value="HTH_AraC"/>
</dbReference>
<dbReference type="PROSITE" id="PS01124">
    <property type="entry name" value="HTH_ARAC_FAMILY_2"/>
    <property type="match status" value="1"/>
</dbReference>
<dbReference type="Pfam" id="PF12833">
    <property type="entry name" value="HTH_18"/>
    <property type="match status" value="1"/>
</dbReference>
<proteinExistence type="predicted"/>
<feature type="domain" description="HTH araC/xylS-type" evidence="4">
    <location>
        <begin position="185"/>
        <end position="283"/>
    </location>
</feature>
<organism evidence="5 6">
    <name type="scientific">Paenibacillus campinasensis</name>
    <dbReference type="NCBI Taxonomy" id="66347"/>
    <lineage>
        <taxon>Bacteria</taxon>
        <taxon>Bacillati</taxon>
        <taxon>Bacillota</taxon>
        <taxon>Bacilli</taxon>
        <taxon>Bacillales</taxon>
        <taxon>Paenibacillaceae</taxon>
        <taxon>Paenibacillus</taxon>
    </lineage>
</organism>
<keyword evidence="1" id="KW-0805">Transcription regulation</keyword>
<dbReference type="PROSITE" id="PS00041">
    <property type="entry name" value="HTH_ARAC_FAMILY_1"/>
    <property type="match status" value="1"/>
</dbReference>
<keyword evidence="2" id="KW-0238">DNA-binding</keyword>
<dbReference type="InterPro" id="IPR037923">
    <property type="entry name" value="HTH-like"/>
</dbReference>
<evidence type="ECO:0000256" key="3">
    <source>
        <dbReference type="ARBA" id="ARBA00023163"/>
    </source>
</evidence>
<dbReference type="SMART" id="SM00342">
    <property type="entry name" value="HTH_ARAC"/>
    <property type="match status" value="1"/>
</dbReference>
<evidence type="ECO:0000313" key="6">
    <source>
        <dbReference type="Proteomes" id="UP000435177"/>
    </source>
</evidence>